<evidence type="ECO:0000256" key="3">
    <source>
        <dbReference type="ARBA" id="ARBA00022989"/>
    </source>
</evidence>
<reference evidence="6 7" key="1">
    <citation type="submission" date="2016-11" db="EMBL/GenBank/DDBJ databases">
        <title>Trade-off between light-utilization and light-protection in marine flavobacteria.</title>
        <authorList>
            <person name="Kumagai Y."/>
        </authorList>
    </citation>
    <scope>NUCLEOTIDE SEQUENCE [LARGE SCALE GENOMIC DNA]</scope>
    <source>
        <strain evidence="6 7">JCM 13191</strain>
    </source>
</reference>
<evidence type="ECO:0000256" key="2">
    <source>
        <dbReference type="ARBA" id="ARBA00022692"/>
    </source>
</evidence>
<evidence type="ECO:0000313" key="6">
    <source>
        <dbReference type="EMBL" id="ARN79056.1"/>
    </source>
</evidence>
<evidence type="ECO:0000313" key="7">
    <source>
        <dbReference type="Proteomes" id="UP000193431"/>
    </source>
</evidence>
<dbReference type="STRING" id="331648.BST97_14255"/>
<keyword evidence="4 5" id="KW-0472">Membrane</keyword>
<evidence type="ECO:0000256" key="4">
    <source>
        <dbReference type="ARBA" id="ARBA00023136"/>
    </source>
</evidence>
<comment type="subcellular location">
    <subcellularLocation>
        <location evidence="1">Membrane</location>
        <topology evidence="1">Multi-pass membrane protein</topology>
    </subcellularLocation>
</comment>
<sequence>MMKDKNIAMLAYLSSLLLFIHFILFIAVLGVAVILNNDRNNEFVSFHIRQMLGIACIALFLSIFAGVIPDNAYWLAFVIIFLVVIMAMLGLMSVVRNQKDELPVVGAAFQKWFSFIK</sequence>
<protein>
    <recommendedName>
        <fullName evidence="8">DUF4870 domain-containing protein</fullName>
    </recommendedName>
</protein>
<dbReference type="InterPro" id="IPR019109">
    <property type="entry name" value="MamF_MmsF"/>
</dbReference>
<dbReference type="EMBL" id="CP019344">
    <property type="protein sequence ID" value="ARN79056.1"/>
    <property type="molecule type" value="Genomic_DNA"/>
</dbReference>
<keyword evidence="2 5" id="KW-0812">Transmembrane</keyword>
<gene>
    <name evidence="6" type="ORF">BST97_14255</name>
</gene>
<feature type="transmembrane region" description="Helical" evidence="5">
    <location>
        <begin position="12"/>
        <end position="35"/>
    </location>
</feature>
<feature type="transmembrane region" description="Helical" evidence="5">
    <location>
        <begin position="74"/>
        <end position="95"/>
    </location>
</feature>
<evidence type="ECO:0000256" key="5">
    <source>
        <dbReference type="SAM" id="Phobius"/>
    </source>
</evidence>
<name>A0A1W6MNF8_9FLAO</name>
<evidence type="ECO:0000256" key="1">
    <source>
        <dbReference type="ARBA" id="ARBA00004141"/>
    </source>
</evidence>
<dbReference type="Pfam" id="PF09685">
    <property type="entry name" value="MamF_MmsF"/>
    <property type="match status" value="1"/>
</dbReference>
<evidence type="ECO:0008006" key="8">
    <source>
        <dbReference type="Google" id="ProtNLM"/>
    </source>
</evidence>
<dbReference type="Proteomes" id="UP000193431">
    <property type="component" value="Chromosome"/>
</dbReference>
<feature type="transmembrane region" description="Helical" evidence="5">
    <location>
        <begin position="47"/>
        <end position="68"/>
    </location>
</feature>
<accession>A0A1W6MNF8</accession>
<dbReference type="AlphaFoldDB" id="A0A1W6MNF8"/>
<keyword evidence="7" id="KW-1185">Reference proteome</keyword>
<keyword evidence="3 5" id="KW-1133">Transmembrane helix</keyword>
<proteinExistence type="predicted"/>
<organism evidence="6 7">
    <name type="scientific">Nonlabens spongiae</name>
    <dbReference type="NCBI Taxonomy" id="331648"/>
    <lineage>
        <taxon>Bacteria</taxon>
        <taxon>Pseudomonadati</taxon>
        <taxon>Bacteroidota</taxon>
        <taxon>Flavobacteriia</taxon>
        <taxon>Flavobacteriales</taxon>
        <taxon>Flavobacteriaceae</taxon>
        <taxon>Nonlabens</taxon>
    </lineage>
</organism>